<sequence>MTLSPYGDNPITQRKAAVRKHSKAIQITAGVGGGLIVLGALTGAGMGFIITVLVISLIVAGYNGWQINKIINQKDNW</sequence>
<name>A0A2W5B374_9CORY</name>
<keyword evidence="1" id="KW-1133">Transmembrane helix</keyword>
<organism evidence="2 3">
    <name type="scientific">Corynebacterium urealyticum</name>
    <dbReference type="NCBI Taxonomy" id="43771"/>
    <lineage>
        <taxon>Bacteria</taxon>
        <taxon>Bacillati</taxon>
        <taxon>Actinomycetota</taxon>
        <taxon>Actinomycetes</taxon>
        <taxon>Mycobacteriales</taxon>
        <taxon>Corynebacteriaceae</taxon>
        <taxon>Corynebacterium</taxon>
    </lineage>
</organism>
<evidence type="ECO:0000313" key="2">
    <source>
        <dbReference type="EMBL" id="PZP01101.1"/>
    </source>
</evidence>
<keyword evidence="1" id="KW-0812">Transmembrane</keyword>
<dbReference type="AlphaFoldDB" id="A0A2W5B374"/>
<gene>
    <name evidence="2" type="ORF">DI609_05030</name>
</gene>
<dbReference type="EMBL" id="QFNY01000093">
    <property type="protein sequence ID" value="PZP01101.1"/>
    <property type="molecule type" value="Genomic_DNA"/>
</dbReference>
<evidence type="ECO:0000256" key="1">
    <source>
        <dbReference type="SAM" id="Phobius"/>
    </source>
</evidence>
<protein>
    <submittedName>
        <fullName evidence="2">Uncharacterized protein</fullName>
    </submittedName>
</protein>
<proteinExistence type="predicted"/>
<accession>A0A2W5B374</accession>
<evidence type="ECO:0000313" key="3">
    <source>
        <dbReference type="Proteomes" id="UP000249451"/>
    </source>
</evidence>
<keyword evidence="1" id="KW-0472">Membrane</keyword>
<dbReference type="Proteomes" id="UP000249451">
    <property type="component" value="Unassembled WGS sequence"/>
</dbReference>
<comment type="caution">
    <text evidence="2">The sequence shown here is derived from an EMBL/GenBank/DDBJ whole genome shotgun (WGS) entry which is preliminary data.</text>
</comment>
<feature type="transmembrane region" description="Helical" evidence="1">
    <location>
        <begin position="47"/>
        <end position="65"/>
    </location>
</feature>
<reference evidence="2 3" key="1">
    <citation type="submission" date="2017-11" db="EMBL/GenBank/DDBJ databases">
        <title>Infants hospitalized years apart are colonized by the same room-sourced microbial strains.</title>
        <authorList>
            <person name="Brooks B."/>
            <person name="Olm M.R."/>
            <person name="Firek B.A."/>
            <person name="Baker R."/>
            <person name="Thomas B.C."/>
            <person name="Morowitz M.J."/>
            <person name="Banfield J.F."/>
        </authorList>
    </citation>
    <scope>NUCLEOTIDE SEQUENCE [LARGE SCALE GENOMIC DNA]</scope>
    <source>
        <strain evidence="2">S2_012_000_R3_87</strain>
    </source>
</reference>